<reference evidence="3 4" key="1">
    <citation type="submission" date="2023-07" db="EMBL/GenBank/DDBJ databases">
        <title>Sorghum-associated microbial communities from plants grown in Nebraska, USA.</title>
        <authorList>
            <person name="Schachtman D."/>
        </authorList>
    </citation>
    <scope>NUCLEOTIDE SEQUENCE [LARGE SCALE GENOMIC DNA]</scope>
    <source>
        <strain evidence="3 4">CC482</strain>
    </source>
</reference>
<dbReference type="Proteomes" id="UP001229346">
    <property type="component" value="Unassembled WGS sequence"/>
</dbReference>
<evidence type="ECO:0000313" key="4">
    <source>
        <dbReference type="Proteomes" id="UP001229346"/>
    </source>
</evidence>
<evidence type="ECO:0000256" key="2">
    <source>
        <dbReference type="SAM" id="SignalP"/>
    </source>
</evidence>
<keyword evidence="4" id="KW-1185">Reference proteome</keyword>
<sequence>MERRIALHMAIILTTAAVMAATVVGTNVGSIVRAQGNAGKKPQPAATLSIAVRASRHAALESKLDMSGPQLAKALKLAKKERTETADILPDVEVELQKDDKLVHYRLEATGDLWNEDSHERLLLPDKSSGMLLRLAEGLRKQHYGSMSSWETVKQTLPNKSIFNVTDLESGLSFRVQRRAGSDHADVQPLTKADTATMKQIYGGSWSWKRKAILVQSEKGWIAASMNGMPHGGDGIPENGFSGHFCIHFLGSSTHKSEYPDLAHQLMVHKAGGKLEPLFDAASPASLAKLFVVVMNHQDEHMLRQLTKGMPEEEVVKWILTMDALVSVKEPHRKKNEGSERKASEKGNGSENGGISIGNGKIDSEDDSSLSATVTLPITIVMRNVPERNVFYNFSFQRATEDSPWRLVGITNTD</sequence>
<feature type="chain" id="PRO_5045802636" evidence="2">
    <location>
        <begin position="21"/>
        <end position="414"/>
    </location>
</feature>
<proteinExistence type="predicted"/>
<name>A0ABT9TZK0_PAEHA</name>
<evidence type="ECO:0000313" key="3">
    <source>
        <dbReference type="EMBL" id="MDQ0112133.1"/>
    </source>
</evidence>
<feature type="compositionally biased region" description="Basic and acidic residues" evidence="1">
    <location>
        <begin position="336"/>
        <end position="345"/>
    </location>
</feature>
<feature type="region of interest" description="Disordered" evidence="1">
    <location>
        <begin position="330"/>
        <end position="368"/>
    </location>
</feature>
<evidence type="ECO:0000256" key="1">
    <source>
        <dbReference type="SAM" id="MobiDB-lite"/>
    </source>
</evidence>
<organism evidence="3 4">
    <name type="scientific">Paenibacillus harenae</name>
    <dbReference type="NCBI Taxonomy" id="306543"/>
    <lineage>
        <taxon>Bacteria</taxon>
        <taxon>Bacillati</taxon>
        <taxon>Bacillota</taxon>
        <taxon>Bacilli</taxon>
        <taxon>Bacillales</taxon>
        <taxon>Paenibacillaceae</taxon>
        <taxon>Paenibacillus</taxon>
    </lineage>
</organism>
<feature type="signal peptide" evidence="2">
    <location>
        <begin position="1"/>
        <end position="20"/>
    </location>
</feature>
<keyword evidence="2" id="KW-0732">Signal</keyword>
<accession>A0ABT9TZK0</accession>
<dbReference type="RefSeq" id="WP_307202723.1">
    <property type="nucleotide sequence ID" value="NZ_JAUSSU010000003.1"/>
</dbReference>
<gene>
    <name evidence="3" type="ORF">J2T15_001568</name>
</gene>
<comment type="caution">
    <text evidence="3">The sequence shown here is derived from an EMBL/GenBank/DDBJ whole genome shotgun (WGS) entry which is preliminary data.</text>
</comment>
<dbReference type="EMBL" id="JAUSSU010000003">
    <property type="protein sequence ID" value="MDQ0112133.1"/>
    <property type="molecule type" value="Genomic_DNA"/>
</dbReference>
<protein>
    <submittedName>
        <fullName evidence="3">Uncharacterized protein</fullName>
    </submittedName>
</protein>